<dbReference type="Proteomes" id="UP001370348">
    <property type="component" value="Chromosome"/>
</dbReference>
<keyword evidence="2" id="KW-1185">Reference proteome</keyword>
<organism evidence="1 2">
    <name type="scientific">Pendulispora albinea</name>
    <dbReference type="NCBI Taxonomy" id="2741071"/>
    <lineage>
        <taxon>Bacteria</taxon>
        <taxon>Pseudomonadati</taxon>
        <taxon>Myxococcota</taxon>
        <taxon>Myxococcia</taxon>
        <taxon>Myxococcales</taxon>
        <taxon>Sorangiineae</taxon>
        <taxon>Pendulisporaceae</taxon>
        <taxon>Pendulispora</taxon>
    </lineage>
</organism>
<evidence type="ECO:0000313" key="1">
    <source>
        <dbReference type="EMBL" id="WXB18203.1"/>
    </source>
</evidence>
<protein>
    <submittedName>
        <fullName evidence="1">Uncharacterized protein</fullName>
    </submittedName>
</protein>
<dbReference type="RefSeq" id="WP_394827845.1">
    <property type="nucleotide sequence ID" value="NZ_CP089984.1"/>
</dbReference>
<reference evidence="1 2" key="1">
    <citation type="submission" date="2021-12" db="EMBL/GenBank/DDBJ databases">
        <title>Discovery of the Pendulisporaceae a myxobacterial family with distinct sporulation behavior and unique specialized metabolism.</title>
        <authorList>
            <person name="Garcia R."/>
            <person name="Popoff A."/>
            <person name="Bader C.D."/>
            <person name="Loehr J."/>
            <person name="Walesch S."/>
            <person name="Walt C."/>
            <person name="Boldt J."/>
            <person name="Bunk B."/>
            <person name="Haeckl F.J.F.P.J."/>
            <person name="Gunesch A.P."/>
            <person name="Birkelbach J."/>
            <person name="Nuebel U."/>
            <person name="Pietschmann T."/>
            <person name="Bach T."/>
            <person name="Mueller R."/>
        </authorList>
    </citation>
    <scope>NUCLEOTIDE SEQUENCE [LARGE SCALE GENOMIC DNA]</scope>
    <source>
        <strain evidence="1 2">MSr11954</strain>
    </source>
</reference>
<name>A0ABZ2M6S8_9BACT</name>
<accession>A0ABZ2M6S8</accession>
<dbReference type="PROSITE" id="PS51257">
    <property type="entry name" value="PROKAR_LIPOPROTEIN"/>
    <property type="match status" value="1"/>
</dbReference>
<sequence length="314" mass="34085">MAFWRTCFAGIAAFGSVGIGCSSSSPEGAVPENPKFQGVYEAAGPGAIRTLAFDEGRYFLWRSPCGAEEICREQGSYKLDDALTTLTLTRATTGAVTSLPFHVSDRANRIAPQSLDPSQLVGGDGESLTRGSGPLIARFTVDGQPFDGRCTELLSGPSSALLARDPPRCRNYPVRVNGQVLQDDPRGRWCEFGACGKSEQANCRDASPAETTEQKIFSQCGSNAIKCKRCRFRHVECGSHAACLQHDNCIRDKMVLNDHESVSMFAALRACDAEIAVSHWPWTWAAWANGGGPQDQWLPFHEEMGCEITDGPCR</sequence>
<gene>
    <name evidence="1" type="ORF">LZC94_13185</name>
</gene>
<dbReference type="EMBL" id="CP089984">
    <property type="protein sequence ID" value="WXB18203.1"/>
    <property type="molecule type" value="Genomic_DNA"/>
</dbReference>
<evidence type="ECO:0000313" key="2">
    <source>
        <dbReference type="Proteomes" id="UP001370348"/>
    </source>
</evidence>
<proteinExistence type="predicted"/>